<proteinExistence type="inferred from homology"/>
<evidence type="ECO:0000256" key="2">
    <source>
        <dbReference type="ARBA" id="ARBA00007165"/>
    </source>
</evidence>
<protein>
    <recommendedName>
        <fullName evidence="6">SURF1-like protein</fullName>
    </recommendedName>
</protein>
<comment type="caution">
    <text evidence="7">The sequence shown here is derived from an EMBL/GenBank/DDBJ whole genome shotgun (WGS) entry which is preliminary data.</text>
</comment>
<evidence type="ECO:0000256" key="5">
    <source>
        <dbReference type="ARBA" id="ARBA00023136"/>
    </source>
</evidence>
<evidence type="ECO:0000313" key="8">
    <source>
        <dbReference type="Proteomes" id="UP000433652"/>
    </source>
</evidence>
<comment type="subcellular location">
    <subcellularLocation>
        <location evidence="6">Cell membrane</location>
        <topology evidence="6">Multi-pass membrane protein</topology>
    </subcellularLocation>
    <subcellularLocation>
        <location evidence="1">Membrane</location>
    </subcellularLocation>
</comment>
<dbReference type="PANTHER" id="PTHR23427:SF2">
    <property type="entry name" value="SURFEIT LOCUS PROTEIN 1"/>
    <property type="match status" value="1"/>
</dbReference>
<name>A0A6I4SWA1_9SPHN</name>
<evidence type="ECO:0000256" key="1">
    <source>
        <dbReference type="ARBA" id="ARBA00004370"/>
    </source>
</evidence>
<organism evidence="7 8">
    <name type="scientific">Croceibacterium salegens</name>
    <dbReference type="NCBI Taxonomy" id="1737568"/>
    <lineage>
        <taxon>Bacteria</taxon>
        <taxon>Pseudomonadati</taxon>
        <taxon>Pseudomonadota</taxon>
        <taxon>Alphaproteobacteria</taxon>
        <taxon>Sphingomonadales</taxon>
        <taxon>Erythrobacteraceae</taxon>
        <taxon>Croceibacterium</taxon>
    </lineage>
</organism>
<dbReference type="EMBL" id="WTYM01000046">
    <property type="protein sequence ID" value="MXO60281.1"/>
    <property type="molecule type" value="Genomic_DNA"/>
</dbReference>
<accession>A0A6I4SWA1</accession>
<evidence type="ECO:0000313" key="7">
    <source>
        <dbReference type="EMBL" id="MXO60281.1"/>
    </source>
</evidence>
<keyword evidence="4 6" id="KW-1133">Transmembrane helix</keyword>
<feature type="transmembrane region" description="Helical" evidence="6">
    <location>
        <begin position="7"/>
        <end position="28"/>
    </location>
</feature>
<comment type="similarity">
    <text evidence="2 6">Belongs to the SURF1 family.</text>
</comment>
<dbReference type="Proteomes" id="UP000433652">
    <property type="component" value="Unassembled WGS sequence"/>
</dbReference>
<keyword evidence="6" id="KW-1003">Cell membrane</keyword>
<feature type="transmembrane region" description="Helical" evidence="6">
    <location>
        <begin position="172"/>
        <end position="192"/>
    </location>
</feature>
<dbReference type="GO" id="GO:0005886">
    <property type="term" value="C:plasma membrane"/>
    <property type="evidence" value="ECO:0007669"/>
    <property type="project" value="UniProtKB-SubCell"/>
</dbReference>
<dbReference type="PANTHER" id="PTHR23427">
    <property type="entry name" value="SURFEIT LOCUS PROTEIN"/>
    <property type="match status" value="1"/>
</dbReference>
<keyword evidence="5 6" id="KW-0472">Membrane</keyword>
<dbReference type="RefSeq" id="WP_159795847.1">
    <property type="nucleotide sequence ID" value="NZ_WTYM01000046.1"/>
</dbReference>
<reference evidence="7 8" key="1">
    <citation type="submission" date="2019-12" db="EMBL/GenBank/DDBJ databases">
        <title>Genomic-based taxomic classification of the family Erythrobacteraceae.</title>
        <authorList>
            <person name="Xu L."/>
        </authorList>
    </citation>
    <scope>NUCLEOTIDE SEQUENCE [LARGE SCALE GENOMIC DNA]</scope>
    <source>
        <strain evidence="7 8">MCCC 1K01500</strain>
    </source>
</reference>
<dbReference type="Pfam" id="PF02104">
    <property type="entry name" value="SURF1"/>
    <property type="match status" value="1"/>
</dbReference>
<dbReference type="AlphaFoldDB" id="A0A6I4SWA1"/>
<dbReference type="CDD" id="cd06662">
    <property type="entry name" value="SURF1"/>
    <property type="match status" value="1"/>
</dbReference>
<dbReference type="InterPro" id="IPR002994">
    <property type="entry name" value="Surf1/Shy1"/>
</dbReference>
<dbReference type="OrthoDB" id="6079986at2"/>
<sequence length="200" mass="21446">MERKVPVVATVVVLLAVATMVALGVWQLQRLHWKETLLAHYSAASADPAPVEYPVASQAAADAALYRRSTIECAFTGSDWRSIAGRSSEGRSGYVHIILCGIDRGSPGEDRTAYVQAGWSPGPTPPDWTGGPVSGRIAPYSEGFMRLVADPPLGGLAASAEPDPNDISNNHLAYAVQWFLFALTALVIYALALRRKWRGG</sequence>
<keyword evidence="3 6" id="KW-0812">Transmembrane</keyword>
<evidence type="ECO:0000256" key="3">
    <source>
        <dbReference type="ARBA" id="ARBA00022692"/>
    </source>
</evidence>
<evidence type="ECO:0000256" key="4">
    <source>
        <dbReference type="ARBA" id="ARBA00022989"/>
    </source>
</evidence>
<evidence type="ECO:0000256" key="6">
    <source>
        <dbReference type="RuleBase" id="RU363076"/>
    </source>
</evidence>
<dbReference type="InterPro" id="IPR045214">
    <property type="entry name" value="Surf1/Surf4"/>
</dbReference>
<dbReference type="PROSITE" id="PS50895">
    <property type="entry name" value="SURF1"/>
    <property type="match status" value="1"/>
</dbReference>
<gene>
    <name evidence="7" type="ORF">GRI89_12105</name>
</gene>
<keyword evidence="8" id="KW-1185">Reference proteome</keyword>